<dbReference type="GO" id="GO:0006412">
    <property type="term" value="P:translation"/>
    <property type="evidence" value="ECO:0007669"/>
    <property type="project" value="InterPro"/>
</dbReference>
<dbReference type="GO" id="GO:0042274">
    <property type="term" value="P:ribosomal small subunit biogenesis"/>
    <property type="evidence" value="ECO:0007669"/>
    <property type="project" value="UniProtKB-ARBA"/>
</dbReference>
<dbReference type="InterPro" id="IPR038579">
    <property type="entry name" value="Ribosomal_eS21_sf"/>
</dbReference>
<reference evidence="5 6" key="1">
    <citation type="journal article" date="2018" name="Mol. Biol. Evol.">
        <title>Broad Genomic Sampling Reveals a Smut Pathogenic Ancestry of the Fungal Clade Ustilaginomycotina.</title>
        <authorList>
            <person name="Kijpornyongpan T."/>
            <person name="Mondo S.J."/>
            <person name="Barry K."/>
            <person name="Sandor L."/>
            <person name="Lee J."/>
            <person name="Lipzen A."/>
            <person name="Pangilinan J."/>
            <person name="LaButti K."/>
            <person name="Hainaut M."/>
            <person name="Henrissat B."/>
            <person name="Grigoriev I.V."/>
            <person name="Spatafora J.W."/>
            <person name="Aime M.C."/>
        </authorList>
    </citation>
    <scope>NUCLEOTIDE SEQUENCE [LARGE SCALE GENOMIC DNA]</scope>
    <source>
        <strain evidence="5 6">MCA 4718</strain>
    </source>
</reference>
<accession>A0A316UEQ4</accession>
<keyword evidence="6" id="KW-1185">Reference proteome</keyword>
<sequence>MENVNGDLVDLYVPRKCAATGRIIESKDHASVQIAVGDVDENGRLIQGSSTIFPLSGYVRRAGEGDDSLNRLATKEGLLRGVWSYAK</sequence>
<keyword evidence="4" id="KW-0963">Cytoplasm</keyword>
<dbReference type="InterPro" id="IPR001931">
    <property type="entry name" value="Ribosomal_eS21"/>
</dbReference>
<keyword evidence="4" id="KW-0698">rRNA processing</keyword>
<keyword evidence="3 4" id="KW-0687">Ribonucleoprotein</keyword>
<evidence type="ECO:0000256" key="2">
    <source>
        <dbReference type="ARBA" id="ARBA00022980"/>
    </source>
</evidence>
<dbReference type="Proteomes" id="UP000245942">
    <property type="component" value="Unassembled WGS sequence"/>
</dbReference>
<dbReference type="PANTHER" id="PTHR10442">
    <property type="entry name" value="40S RIBOSOMAL PROTEIN S21"/>
    <property type="match status" value="1"/>
</dbReference>
<dbReference type="AlphaFoldDB" id="A0A316UEQ4"/>
<organism evidence="5 6">
    <name type="scientific">Pseudomicrostroma glucosiphilum</name>
    <dbReference type="NCBI Taxonomy" id="1684307"/>
    <lineage>
        <taxon>Eukaryota</taxon>
        <taxon>Fungi</taxon>
        <taxon>Dikarya</taxon>
        <taxon>Basidiomycota</taxon>
        <taxon>Ustilaginomycotina</taxon>
        <taxon>Exobasidiomycetes</taxon>
        <taxon>Microstromatales</taxon>
        <taxon>Microstromatales incertae sedis</taxon>
        <taxon>Pseudomicrostroma</taxon>
    </lineage>
</organism>
<comment type="subunit">
    <text evidence="4">Component of the small ribosomal subunit.</text>
</comment>
<dbReference type="GeneID" id="37015382"/>
<comment type="similarity">
    <text evidence="1 4">Belongs to the eukaryotic ribosomal protein eS21 family.</text>
</comment>
<dbReference type="Pfam" id="PF01249">
    <property type="entry name" value="Ribosomal_S21e"/>
    <property type="match status" value="1"/>
</dbReference>
<dbReference type="OrthoDB" id="278325at2759"/>
<dbReference type="Gene3D" id="3.30.1230.20">
    <property type="match status" value="1"/>
</dbReference>
<proteinExistence type="inferred from homology"/>
<dbReference type="PIRSF" id="PIRSF002148">
    <property type="entry name" value="Ribosomal_S21e"/>
    <property type="match status" value="1"/>
</dbReference>
<dbReference type="FunFam" id="3.30.1230.20:FF:000001">
    <property type="entry name" value="40S ribosomal protein S21"/>
    <property type="match status" value="1"/>
</dbReference>
<dbReference type="GO" id="GO:0003735">
    <property type="term" value="F:structural constituent of ribosome"/>
    <property type="evidence" value="ECO:0007669"/>
    <property type="project" value="InterPro"/>
</dbReference>
<name>A0A316UEQ4_9BASI</name>
<gene>
    <name evidence="5" type="ORF">BCV69DRAFT_288881</name>
</gene>
<dbReference type="RefSeq" id="XP_025350937.1">
    <property type="nucleotide sequence ID" value="XM_025493648.1"/>
</dbReference>
<evidence type="ECO:0000256" key="3">
    <source>
        <dbReference type="ARBA" id="ARBA00023274"/>
    </source>
</evidence>
<dbReference type="GO" id="GO:0022626">
    <property type="term" value="C:cytosolic ribosome"/>
    <property type="evidence" value="ECO:0007669"/>
    <property type="project" value="UniProtKB-ARBA"/>
</dbReference>
<dbReference type="GO" id="GO:1990904">
    <property type="term" value="C:ribonucleoprotein complex"/>
    <property type="evidence" value="ECO:0007669"/>
    <property type="project" value="UniProtKB-KW"/>
</dbReference>
<comment type="function">
    <text evidence="4">Required for the processing of the 20S rRNA-precursor to mature 18S rRNA in a late step of the maturation of 40S ribosomal subunits. Has a physiological role leading to 18S rRNA stability.</text>
</comment>
<comment type="subcellular location">
    <subcellularLocation>
        <location evidence="4">Cytoplasm</location>
    </subcellularLocation>
</comment>
<evidence type="ECO:0000256" key="1">
    <source>
        <dbReference type="ARBA" id="ARBA00010228"/>
    </source>
</evidence>
<evidence type="ECO:0000313" key="6">
    <source>
        <dbReference type="Proteomes" id="UP000245942"/>
    </source>
</evidence>
<dbReference type="EMBL" id="KZ819321">
    <property type="protein sequence ID" value="PWN23777.1"/>
    <property type="molecule type" value="Genomic_DNA"/>
</dbReference>
<protein>
    <recommendedName>
        <fullName evidence="4">40S ribosomal protein S21</fullName>
    </recommendedName>
</protein>
<keyword evidence="2 4" id="KW-0689">Ribosomal protein</keyword>
<evidence type="ECO:0000256" key="4">
    <source>
        <dbReference type="PIRNR" id="PIRNR002148"/>
    </source>
</evidence>
<evidence type="ECO:0000313" key="5">
    <source>
        <dbReference type="EMBL" id="PWN23777.1"/>
    </source>
</evidence>
<dbReference type="STRING" id="1684307.A0A316UEQ4"/>
<dbReference type="GO" id="GO:0006364">
    <property type="term" value="P:rRNA processing"/>
    <property type="evidence" value="ECO:0007669"/>
    <property type="project" value="UniProtKB-KW"/>
</dbReference>